<sequence length="153" mass="17472">MQDCIDKEIFIEAPVSRVWNAVTSADEFSAWFGVKLESEFAEGAAMEGMITNPKYSHIRLKLTVETIEPETRFAYRWLPYALDPDVDYSAETPTTVTFHFTPANGGTHLRVTECGFDKVPEWRRELAFKMNSNGWEQQVARIQRYVLTGSPDA</sequence>
<feature type="domain" description="Activator of Hsp90 ATPase homologue 1/2-like C-terminal" evidence="2">
    <location>
        <begin position="13"/>
        <end position="146"/>
    </location>
</feature>
<dbReference type="OrthoDB" id="9800600at2"/>
<dbReference type="InterPro" id="IPR023393">
    <property type="entry name" value="START-like_dom_sf"/>
</dbReference>
<organism evidence="3 4">
    <name type="scientific">Terriglobus roseus</name>
    <dbReference type="NCBI Taxonomy" id="392734"/>
    <lineage>
        <taxon>Bacteria</taxon>
        <taxon>Pseudomonadati</taxon>
        <taxon>Acidobacteriota</taxon>
        <taxon>Terriglobia</taxon>
        <taxon>Terriglobales</taxon>
        <taxon>Acidobacteriaceae</taxon>
        <taxon>Terriglobus</taxon>
    </lineage>
</organism>
<dbReference type="CDD" id="cd08898">
    <property type="entry name" value="SRPBCC_CalC_Aha1-like_5"/>
    <property type="match status" value="1"/>
</dbReference>
<evidence type="ECO:0000259" key="2">
    <source>
        <dbReference type="Pfam" id="PF08327"/>
    </source>
</evidence>
<gene>
    <name evidence="3" type="ORF">SAMN05444167_3195</name>
</gene>
<dbReference type="Proteomes" id="UP000182427">
    <property type="component" value="Chromosome I"/>
</dbReference>
<protein>
    <submittedName>
        <fullName evidence="3">Uncharacterized conserved protein YndB, AHSA1/START domain</fullName>
    </submittedName>
</protein>
<comment type="similarity">
    <text evidence="1">Belongs to the AHA1 family.</text>
</comment>
<accession>A0A1G7NM93</accession>
<dbReference type="EMBL" id="LT629690">
    <property type="protein sequence ID" value="SDF75096.1"/>
    <property type="molecule type" value="Genomic_DNA"/>
</dbReference>
<dbReference type="Gene3D" id="3.30.530.20">
    <property type="match status" value="1"/>
</dbReference>
<dbReference type="Pfam" id="PF08327">
    <property type="entry name" value="AHSA1"/>
    <property type="match status" value="1"/>
</dbReference>
<dbReference type="InterPro" id="IPR013538">
    <property type="entry name" value="ASHA1/2-like_C"/>
</dbReference>
<dbReference type="AlphaFoldDB" id="A0A1G7NM93"/>
<keyword evidence="4" id="KW-1185">Reference proteome</keyword>
<evidence type="ECO:0000313" key="4">
    <source>
        <dbReference type="Proteomes" id="UP000182427"/>
    </source>
</evidence>
<reference evidence="3 4" key="1">
    <citation type="submission" date="2016-10" db="EMBL/GenBank/DDBJ databases">
        <authorList>
            <person name="de Groot N.N."/>
        </authorList>
    </citation>
    <scope>NUCLEOTIDE SEQUENCE [LARGE SCALE GENOMIC DNA]</scope>
    <source>
        <strain evidence="3 4">GAS232</strain>
    </source>
</reference>
<dbReference type="RefSeq" id="WP_083346023.1">
    <property type="nucleotide sequence ID" value="NZ_LT629690.1"/>
</dbReference>
<proteinExistence type="inferred from homology"/>
<evidence type="ECO:0000256" key="1">
    <source>
        <dbReference type="ARBA" id="ARBA00006817"/>
    </source>
</evidence>
<name>A0A1G7NM93_9BACT</name>
<evidence type="ECO:0000313" key="3">
    <source>
        <dbReference type="EMBL" id="SDF75096.1"/>
    </source>
</evidence>
<dbReference type="SUPFAM" id="SSF55961">
    <property type="entry name" value="Bet v1-like"/>
    <property type="match status" value="1"/>
</dbReference>